<dbReference type="PANTHER" id="PTHR33193">
    <property type="entry name" value="DOMAIN PROTEIN, PUTATIVE (DUF3511)-RELATED"/>
    <property type="match status" value="1"/>
</dbReference>
<dbReference type="Gramene" id="C.cajan_10245.t">
    <property type="protein sequence ID" value="C.cajan_10245.t.cds1"/>
    <property type="gene ID" value="C.cajan_10245"/>
</dbReference>
<sequence>MEGVQHHYARSCSYLHEVNVGSTNRNKMIVGRSNTTSSSLCAYVEPSQERYGTQMVVTTSKRMWWWNDPENKRKRRVAKYKLYAKEGKLKHSVKKGLRWFKNKCIKIVNNV</sequence>
<accession>A0A151TW82</accession>
<dbReference type="AlphaFoldDB" id="A0A151TW82"/>
<reference evidence="1 2" key="1">
    <citation type="journal article" date="2012" name="Nat. Biotechnol.">
        <title>Draft genome sequence of pigeonpea (Cajanus cajan), an orphan legume crop of resource-poor farmers.</title>
        <authorList>
            <person name="Varshney R.K."/>
            <person name="Chen W."/>
            <person name="Li Y."/>
            <person name="Bharti A.K."/>
            <person name="Saxena R.K."/>
            <person name="Schlueter J.A."/>
            <person name="Donoghue M.T."/>
            <person name="Azam S."/>
            <person name="Fan G."/>
            <person name="Whaley A.M."/>
            <person name="Farmer A.D."/>
            <person name="Sheridan J."/>
            <person name="Iwata A."/>
            <person name="Tuteja R."/>
            <person name="Penmetsa R.V."/>
            <person name="Wu W."/>
            <person name="Upadhyaya H.D."/>
            <person name="Yang S.P."/>
            <person name="Shah T."/>
            <person name="Saxena K.B."/>
            <person name="Michael T."/>
            <person name="McCombie W.R."/>
            <person name="Yang B."/>
            <person name="Zhang G."/>
            <person name="Yang H."/>
            <person name="Wang J."/>
            <person name="Spillane C."/>
            <person name="Cook D.R."/>
            <person name="May G.D."/>
            <person name="Xu X."/>
            <person name="Jackson S.A."/>
        </authorList>
    </citation>
    <scope>NUCLEOTIDE SEQUENCE [LARGE SCALE GENOMIC DNA]</scope>
    <source>
        <strain evidence="2">cv. Asha</strain>
    </source>
</reference>
<dbReference type="PANTHER" id="PTHR33193:SF73">
    <property type="entry name" value="DUF3511 DOMAIN PROTEIN"/>
    <property type="match status" value="1"/>
</dbReference>
<organism evidence="1 2">
    <name type="scientific">Cajanus cajan</name>
    <name type="common">Pigeon pea</name>
    <name type="synonym">Cajanus indicus</name>
    <dbReference type="NCBI Taxonomy" id="3821"/>
    <lineage>
        <taxon>Eukaryota</taxon>
        <taxon>Viridiplantae</taxon>
        <taxon>Streptophyta</taxon>
        <taxon>Embryophyta</taxon>
        <taxon>Tracheophyta</taxon>
        <taxon>Spermatophyta</taxon>
        <taxon>Magnoliopsida</taxon>
        <taxon>eudicotyledons</taxon>
        <taxon>Gunneridae</taxon>
        <taxon>Pentapetalae</taxon>
        <taxon>rosids</taxon>
        <taxon>fabids</taxon>
        <taxon>Fabales</taxon>
        <taxon>Fabaceae</taxon>
        <taxon>Papilionoideae</taxon>
        <taxon>50 kb inversion clade</taxon>
        <taxon>NPAAA clade</taxon>
        <taxon>indigoferoid/millettioid clade</taxon>
        <taxon>Phaseoleae</taxon>
        <taxon>Cajanus</taxon>
    </lineage>
</organism>
<evidence type="ECO:0008006" key="3">
    <source>
        <dbReference type="Google" id="ProtNLM"/>
    </source>
</evidence>
<name>A0A151TW82_CAJCA</name>
<dbReference type="InterPro" id="IPR021899">
    <property type="entry name" value="DUF3511"/>
</dbReference>
<evidence type="ECO:0000313" key="2">
    <source>
        <dbReference type="Proteomes" id="UP000075243"/>
    </source>
</evidence>
<dbReference type="EMBL" id="CM003605">
    <property type="protein sequence ID" value="KYP71286.1"/>
    <property type="molecule type" value="Genomic_DNA"/>
</dbReference>
<dbReference type="STRING" id="3821.A0A151TW82"/>
<keyword evidence="2" id="KW-1185">Reference proteome</keyword>
<gene>
    <name evidence="1" type="ORF">KK1_010537</name>
</gene>
<dbReference type="Proteomes" id="UP000075243">
    <property type="component" value="Chromosome 3"/>
</dbReference>
<proteinExistence type="predicted"/>
<evidence type="ECO:0000313" key="1">
    <source>
        <dbReference type="EMBL" id="KYP71286.1"/>
    </source>
</evidence>
<protein>
    <recommendedName>
        <fullName evidence="3">DUF3511 domain-containing protein</fullName>
    </recommendedName>
</protein>
<dbReference type="Pfam" id="PF12023">
    <property type="entry name" value="DUF3511"/>
    <property type="match status" value="1"/>
</dbReference>
<dbReference type="OMA" id="WWNEAER"/>